<keyword evidence="2" id="KW-1185">Reference proteome</keyword>
<organism evidence="1 2">
    <name type="scientific">Pedobacter ginsengisoli</name>
    <dbReference type="NCBI Taxonomy" id="363852"/>
    <lineage>
        <taxon>Bacteria</taxon>
        <taxon>Pseudomonadati</taxon>
        <taxon>Bacteroidota</taxon>
        <taxon>Sphingobacteriia</taxon>
        <taxon>Sphingobacteriales</taxon>
        <taxon>Sphingobacteriaceae</taxon>
        <taxon>Pedobacter</taxon>
    </lineage>
</organism>
<accession>A0A2D1UC60</accession>
<dbReference type="OrthoDB" id="710652at2"/>
<protein>
    <submittedName>
        <fullName evidence="1">Uncharacterized protein</fullName>
    </submittedName>
</protein>
<evidence type="ECO:0000313" key="2">
    <source>
        <dbReference type="Proteomes" id="UP000223749"/>
    </source>
</evidence>
<dbReference type="KEGG" id="pgs:CPT03_10115"/>
<name>A0A2D1UC60_9SPHI</name>
<gene>
    <name evidence="1" type="ORF">CPT03_10115</name>
</gene>
<evidence type="ECO:0000313" key="1">
    <source>
        <dbReference type="EMBL" id="ATP59203.1"/>
    </source>
</evidence>
<dbReference type="EMBL" id="CP024091">
    <property type="protein sequence ID" value="ATP59203.1"/>
    <property type="molecule type" value="Genomic_DNA"/>
</dbReference>
<dbReference type="Proteomes" id="UP000223749">
    <property type="component" value="Chromosome"/>
</dbReference>
<proteinExistence type="predicted"/>
<reference evidence="1 2" key="1">
    <citation type="submission" date="2017-10" db="EMBL/GenBank/DDBJ databases">
        <title>Whole genome of Pedobacter ginsengisoli T01R-27 isolated from tomato rhizosphere.</title>
        <authorList>
            <person name="Weon H.-Y."/>
            <person name="Lee S.A."/>
            <person name="Sang M.K."/>
            <person name="Song J."/>
        </authorList>
    </citation>
    <scope>NUCLEOTIDE SEQUENCE [LARGE SCALE GENOMIC DNA]</scope>
    <source>
        <strain evidence="1 2">T01R-27</strain>
    </source>
</reference>
<dbReference type="AlphaFoldDB" id="A0A2D1UC60"/>
<sequence length="107" mass="12370">MGYAKERSKLEKLSTKIVGINIYDQKNLAILIDIYEQYSHTVRILKNKEPETFADLYNNELQEVKTGKRSLKESESEETRQTNFLAFKESIQIALEKTIKATLASLK</sequence>